<dbReference type="InterPro" id="IPR006657">
    <property type="entry name" value="MoPterin_dinucl-bd_dom"/>
</dbReference>
<accession>A0A1W1VCT5</accession>
<dbReference type="Gene3D" id="2.20.25.90">
    <property type="entry name" value="ADC-like domains"/>
    <property type="match status" value="1"/>
</dbReference>
<keyword evidence="3" id="KW-0408">Iron</keyword>
<dbReference type="AlphaFoldDB" id="A0A1W1VCT5"/>
<dbReference type="GO" id="GO:0046872">
    <property type="term" value="F:metal ion binding"/>
    <property type="evidence" value="ECO:0007669"/>
    <property type="project" value="UniProtKB-KW"/>
</dbReference>
<dbReference type="SUPFAM" id="SSF50692">
    <property type="entry name" value="ADC-like"/>
    <property type="match status" value="1"/>
</dbReference>
<dbReference type="OrthoDB" id="219031at2"/>
<dbReference type="Proteomes" id="UP000192569">
    <property type="component" value="Chromosome I"/>
</dbReference>
<dbReference type="PANTHER" id="PTHR43742:SF6">
    <property type="entry name" value="OXIDOREDUCTASE YYAE-RELATED"/>
    <property type="match status" value="1"/>
</dbReference>
<evidence type="ECO:0000259" key="5">
    <source>
        <dbReference type="PROSITE" id="PS51669"/>
    </source>
</evidence>
<organism evidence="6 7">
    <name type="scientific">Thermanaeromonas toyohensis ToBE</name>
    <dbReference type="NCBI Taxonomy" id="698762"/>
    <lineage>
        <taxon>Bacteria</taxon>
        <taxon>Bacillati</taxon>
        <taxon>Bacillota</taxon>
        <taxon>Clostridia</taxon>
        <taxon>Neomoorellales</taxon>
        <taxon>Neomoorellaceae</taxon>
        <taxon>Thermanaeromonas</taxon>
    </lineage>
</organism>
<dbReference type="InterPro" id="IPR050612">
    <property type="entry name" value="Prok_Mopterin_Oxidored"/>
</dbReference>
<keyword evidence="7" id="KW-1185">Reference proteome</keyword>
<dbReference type="Gene3D" id="3.40.50.740">
    <property type="match status" value="1"/>
</dbReference>
<evidence type="ECO:0000256" key="3">
    <source>
        <dbReference type="ARBA" id="ARBA00023004"/>
    </source>
</evidence>
<feature type="domain" description="4Fe-4S Mo/W bis-MGD-type" evidence="5">
    <location>
        <begin position="7"/>
        <end position="64"/>
    </location>
</feature>
<dbReference type="InterPro" id="IPR006656">
    <property type="entry name" value="Mopterin_OxRdtase"/>
</dbReference>
<comment type="similarity">
    <text evidence="1">Belongs to the prokaryotic molybdopterin-containing oxidoreductase family.</text>
</comment>
<dbReference type="Pfam" id="PF00384">
    <property type="entry name" value="Molybdopterin"/>
    <property type="match status" value="1"/>
</dbReference>
<keyword evidence="4" id="KW-0411">Iron-sulfur</keyword>
<evidence type="ECO:0000313" key="7">
    <source>
        <dbReference type="Proteomes" id="UP000192569"/>
    </source>
</evidence>
<proteinExistence type="inferred from homology"/>
<evidence type="ECO:0000256" key="4">
    <source>
        <dbReference type="ARBA" id="ARBA00023014"/>
    </source>
</evidence>
<reference evidence="6 7" key="1">
    <citation type="submission" date="2017-04" db="EMBL/GenBank/DDBJ databases">
        <authorList>
            <person name="Afonso C.L."/>
            <person name="Miller P.J."/>
            <person name="Scott M.A."/>
            <person name="Spackman E."/>
            <person name="Goraichik I."/>
            <person name="Dimitrov K.M."/>
            <person name="Suarez D.L."/>
            <person name="Swayne D.E."/>
        </authorList>
    </citation>
    <scope>NUCLEOTIDE SEQUENCE [LARGE SCALE GENOMIC DNA]</scope>
    <source>
        <strain evidence="6 7">ToBE</strain>
    </source>
</reference>
<evidence type="ECO:0000256" key="2">
    <source>
        <dbReference type="ARBA" id="ARBA00022723"/>
    </source>
</evidence>
<dbReference type="Gene3D" id="3.30.2070.10">
    <property type="entry name" value="Formate dehydrogenase/DMSO reductase"/>
    <property type="match status" value="1"/>
</dbReference>
<dbReference type="SMART" id="SM00926">
    <property type="entry name" value="Molybdop_Fe4S4"/>
    <property type="match status" value="1"/>
</dbReference>
<keyword evidence="2" id="KW-0479">Metal-binding</keyword>
<dbReference type="EMBL" id="LT838272">
    <property type="protein sequence ID" value="SMB91257.1"/>
    <property type="molecule type" value="Genomic_DNA"/>
</dbReference>
<dbReference type="STRING" id="698762.SAMN00808754_0414"/>
<dbReference type="PANTHER" id="PTHR43742">
    <property type="entry name" value="TRIMETHYLAMINE-N-OXIDE REDUCTASE"/>
    <property type="match status" value="1"/>
</dbReference>
<evidence type="ECO:0000256" key="1">
    <source>
        <dbReference type="ARBA" id="ARBA00010312"/>
    </source>
</evidence>
<sequence length="686" mass="76178">MVLGKEYQVYRNVCPRNCFCTCSMLSYVRHGRLEKVAGDPLHGFTRGRLCAKGYAYVQRVYAPERVVFPLRQEPRGSGNWRRISWTEALDIIARKILEIKGRYGSLWPIALYVHYGHLGLLHLAVEGFFDALGFITKIQGNLCWSAGLEANLLDMGRNLQPDPETMANARSIIIWGANPAWTALHQMHFIDAARRLGALVVVIDPLITATAAQADLHIQVNPGGDGALALGVAKYLVEKGWYEKDFAKKYLLGWEEFKSYLQNKIKYTDIYRVAGVDQASIEELAKILVEHRPVALWKGMGLQRYTNGGQNIRAINALAALAGCLGSSGGGLYYASLQTWDLFNFHARNWSPPPGVKGEHRYLPITRAGEGLLAAQEPPVKFLWIARANPLSQAPDPAALQQAMSNMELVVLVDQFLTSTSQYADLFLPCTTQFEEWEIIPSYWHWWVAINQQAISPVGESKSDLEIAWNLSARLNELSPGSCNFPTGGDEEEWVAAEFNPYVYQLLGIKDYRELLQGPRKLKMPERGGEPSFATPSRKYELYSAKARQAGLPAIPVLTSPLSPPPPYPFRLLTPHFQGGNNSQFLNLPWLISGSREPVLRLHPAIADKLNLKSGDLVRVYNDQGELVLPVLVTQRVPPQVVVCYQGGTGGKINRLLGGVETDLGKEGAGAPAPAYFETFVNIARV</sequence>
<dbReference type="CDD" id="cd02766">
    <property type="entry name" value="MopB_3"/>
    <property type="match status" value="1"/>
</dbReference>
<dbReference type="InterPro" id="IPR006963">
    <property type="entry name" value="Mopterin_OxRdtase_4Fe-4S_dom"/>
</dbReference>
<dbReference type="Pfam" id="PF04879">
    <property type="entry name" value="Molybdop_Fe4S4"/>
    <property type="match status" value="1"/>
</dbReference>
<dbReference type="SUPFAM" id="SSF53706">
    <property type="entry name" value="Formate dehydrogenase/DMSO reductase, domains 1-3"/>
    <property type="match status" value="1"/>
</dbReference>
<dbReference type="Gene3D" id="2.40.40.20">
    <property type="match status" value="1"/>
</dbReference>
<dbReference type="GO" id="GO:0016491">
    <property type="term" value="F:oxidoreductase activity"/>
    <property type="evidence" value="ECO:0007669"/>
    <property type="project" value="InterPro"/>
</dbReference>
<dbReference type="PROSITE" id="PS51669">
    <property type="entry name" value="4FE4S_MOW_BIS_MGD"/>
    <property type="match status" value="1"/>
</dbReference>
<dbReference type="Pfam" id="PF01568">
    <property type="entry name" value="Molydop_binding"/>
    <property type="match status" value="1"/>
</dbReference>
<dbReference type="RefSeq" id="WP_084663552.1">
    <property type="nucleotide sequence ID" value="NZ_LT838272.1"/>
</dbReference>
<dbReference type="Gene3D" id="3.40.228.10">
    <property type="entry name" value="Dimethylsulfoxide Reductase, domain 2"/>
    <property type="match status" value="1"/>
</dbReference>
<gene>
    <name evidence="6" type="ORF">SAMN00808754_0414</name>
</gene>
<protein>
    <submittedName>
        <fullName evidence="6">Anaerobic selenocysteine-containing dehydrogenase</fullName>
    </submittedName>
</protein>
<dbReference type="GO" id="GO:0043546">
    <property type="term" value="F:molybdopterin cofactor binding"/>
    <property type="evidence" value="ECO:0007669"/>
    <property type="project" value="InterPro"/>
</dbReference>
<dbReference type="GO" id="GO:0051536">
    <property type="term" value="F:iron-sulfur cluster binding"/>
    <property type="evidence" value="ECO:0007669"/>
    <property type="project" value="UniProtKB-KW"/>
</dbReference>
<evidence type="ECO:0000313" key="6">
    <source>
        <dbReference type="EMBL" id="SMB91257.1"/>
    </source>
</evidence>
<name>A0A1W1VCT5_9FIRM</name>
<dbReference type="InterPro" id="IPR009010">
    <property type="entry name" value="Asp_de-COase-like_dom_sf"/>
</dbReference>